<evidence type="ECO:0000259" key="4">
    <source>
        <dbReference type="SMART" id="SM00477"/>
    </source>
</evidence>
<reference evidence="5" key="2">
    <citation type="submission" date="2025-09" db="UniProtKB">
        <authorList>
            <consortium name="Ensembl"/>
        </authorList>
    </citation>
    <scope>IDENTIFICATION</scope>
</reference>
<dbReference type="PANTHER" id="PTHR10151">
    <property type="entry name" value="ECTONUCLEOTIDE PYROPHOSPHATASE/PHOSPHODIESTERASE"/>
    <property type="match status" value="1"/>
</dbReference>
<dbReference type="GO" id="GO:0055062">
    <property type="term" value="P:phosphate ion homeostasis"/>
    <property type="evidence" value="ECO:0007669"/>
    <property type="project" value="Ensembl"/>
</dbReference>
<dbReference type="FunFam" id="3.40.720.10:FF:000145">
    <property type="entry name" value="Uncharacterized protein"/>
    <property type="match status" value="1"/>
</dbReference>
<sequence>VHVCLTKLTPSLHLSAALCRGYSSKALWVFFFGFILVFTLKVKRTPRIFSFFSFSRPPLILVSLDGFRAQYLTDHQSHLRVIGALRNRGTTAPYIRPVYPTKTFPNHYTIVTGLYPESHGIVDNKMYDVTRNAFFSLKNETEKCNPKWYQGEPIWITAMRQKLKAATYFWPGSDVPINGTFPNIYEEYDSGITFKTRVSTLLNWLSLPEEKRYRPSLFFFFYFRPDFYTLYLEEPDSSGHRYGPRSLEVIDALKHVDDMVGELMDGLMERNLHHCVNIIIISDHGMEKASCEKAVFVSNYLPHTSDFEVIQGPAARIRPKRLPEDYFSCEFLAHDLTMRPYLKEHLPKRMHFANNIRIERGHLYMKPGWQAALNQNEVKRCSGGFHGSDNIFTNMQGIFIGYGPGFLQNTIVPPFENIEVYNLMCDLLNIRPAPNNGTHGSLNHLLKNPVHHPVHPAQLSHETPCEAAEPAPTYSLHCNCSFQINSSRRVHHPYGTPGVVQSGANFCLLYHPDYINGYSKDRLMPLWVSYSIRFGSRLSFFRAAAAHLLCFSFPYLSFSGPETDSLIGTNMVPMFPVWDYIHQSLLPKYSQQLNGINILSGPIFDTDYDGNVDPIKEVSGNEAPIPTHFFLILNSCQNLTLLPTNCVSPLKVQSFILPHRPDYSEVCKESDLEFVESWMSFHTARVRDIELLTGLSFYHSRISVEETLQLKTFLDTQRAIENS</sequence>
<dbReference type="GO" id="GO:0030505">
    <property type="term" value="P:inorganic diphosphate transport"/>
    <property type="evidence" value="ECO:0007669"/>
    <property type="project" value="TreeGrafter"/>
</dbReference>
<keyword evidence="6" id="KW-1185">Reference proteome</keyword>
<dbReference type="Proteomes" id="UP000694383">
    <property type="component" value="Unplaced"/>
</dbReference>
<dbReference type="GO" id="GO:0046872">
    <property type="term" value="F:metal ion binding"/>
    <property type="evidence" value="ECO:0007669"/>
    <property type="project" value="InterPro"/>
</dbReference>
<dbReference type="GeneTree" id="ENSGT00940000156034"/>
<accession>A0A8C7WPV5</accession>
<protein>
    <submittedName>
        <fullName evidence="5">Ectonucleotide pyrophosphatase/phosphodiesterase 1</fullName>
    </submittedName>
</protein>
<dbReference type="Gene3D" id="3.40.720.10">
    <property type="entry name" value="Alkaline Phosphatase, subunit A"/>
    <property type="match status" value="1"/>
</dbReference>
<evidence type="ECO:0000256" key="3">
    <source>
        <dbReference type="SAM" id="Phobius"/>
    </source>
</evidence>
<dbReference type="InterPro" id="IPR044925">
    <property type="entry name" value="His-Me_finger_sf"/>
</dbReference>
<dbReference type="SUPFAM" id="SSF54060">
    <property type="entry name" value="His-Me finger endonucleases"/>
    <property type="match status" value="1"/>
</dbReference>
<evidence type="ECO:0000313" key="6">
    <source>
        <dbReference type="Proteomes" id="UP000694383"/>
    </source>
</evidence>
<evidence type="ECO:0000256" key="1">
    <source>
        <dbReference type="ARBA" id="ARBA00022801"/>
    </source>
</evidence>
<dbReference type="GO" id="GO:0003676">
    <property type="term" value="F:nucleic acid binding"/>
    <property type="evidence" value="ECO:0007669"/>
    <property type="project" value="InterPro"/>
</dbReference>
<dbReference type="Ensembl" id="ENSOSIT00000001676.1">
    <property type="protein sequence ID" value="ENSOSIP00000001561.1"/>
    <property type="gene ID" value="ENSOSIG00000000691.1"/>
</dbReference>
<dbReference type="GO" id="GO:0045599">
    <property type="term" value="P:negative regulation of fat cell differentiation"/>
    <property type="evidence" value="ECO:0007669"/>
    <property type="project" value="TreeGrafter"/>
</dbReference>
<dbReference type="AlphaFoldDB" id="A0A8C7WPV5"/>
<keyword evidence="2" id="KW-0325">Glycoprotein</keyword>
<dbReference type="InterPro" id="IPR044929">
    <property type="entry name" value="DNA/RNA_non-sp_Endonuclease_sf"/>
</dbReference>
<feature type="transmembrane region" description="Helical" evidence="3">
    <location>
        <begin position="22"/>
        <end position="40"/>
    </location>
</feature>
<dbReference type="GO" id="GO:0046034">
    <property type="term" value="P:ATP metabolic process"/>
    <property type="evidence" value="ECO:0007669"/>
    <property type="project" value="TreeGrafter"/>
</dbReference>
<keyword evidence="3" id="KW-1133">Transmembrane helix</keyword>
<dbReference type="InterPro" id="IPR020821">
    <property type="entry name" value="ENPP1-3/EXOG-like_nuc-like"/>
</dbReference>
<dbReference type="SMART" id="SM00477">
    <property type="entry name" value="NUC"/>
    <property type="match status" value="1"/>
</dbReference>
<dbReference type="Gene3D" id="3.40.570.10">
    <property type="entry name" value="Extracellular Endonuclease, subunit A"/>
    <property type="match status" value="2"/>
</dbReference>
<proteinExistence type="predicted"/>
<dbReference type="GO" id="GO:0009143">
    <property type="term" value="P:nucleoside triphosphate catabolic process"/>
    <property type="evidence" value="ECO:0007669"/>
    <property type="project" value="TreeGrafter"/>
</dbReference>
<dbReference type="GO" id="GO:0004528">
    <property type="term" value="F:phosphodiesterase I activity"/>
    <property type="evidence" value="ECO:0007669"/>
    <property type="project" value="TreeGrafter"/>
</dbReference>
<dbReference type="SUPFAM" id="SSF53649">
    <property type="entry name" value="Alkaline phosphatase-like"/>
    <property type="match status" value="1"/>
</dbReference>
<dbReference type="GO" id="GO:0004551">
    <property type="term" value="F:dinucleotide phosphatase activity"/>
    <property type="evidence" value="ECO:0007669"/>
    <property type="project" value="TreeGrafter"/>
</dbReference>
<keyword evidence="1" id="KW-0378">Hydrolase</keyword>
<dbReference type="Pfam" id="PF01663">
    <property type="entry name" value="Phosphodiest"/>
    <property type="match status" value="1"/>
</dbReference>
<organism evidence="5 6">
    <name type="scientific">Oryzias sinensis</name>
    <name type="common">Chinese medaka</name>
    <dbReference type="NCBI Taxonomy" id="183150"/>
    <lineage>
        <taxon>Eukaryota</taxon>
        <taxon>Metazoa</taxon>
        <taxon>Chordata</taxon>
        <taxon>Craniata</taxon>
        <taxon>Vertebrata</taxon>
        <taxon>Euteleostomi</taxon>
        <taxon>Actinopterygii</taxon>
        <taxon>Neopterygii</taxon>
        <taxon>Teleostei</taxon>
        <taxon>Neoteleostei</taxon>
        <taxon>Acanthomorphata</taxon>
        <taxon>Ovalentaria</taxon>
        <taxon>Atherinomorphae</taxon>
        <taxon>Beloniformes</taxon>
        <taxon>Adrianichthyidae</taxon>
        <taxon>Oryziinae</taxon>
        <taxon>Oryzias</taxon>
    </lineage>
</organism>
<dbReference type="GO" id="GO:0009986">
    <property type="term" value="C:cell surface"/>
    <property type="evidence" value="ECO:0007669"/>
    <property type="project" value="TreeGrafter"/>
</dbReference>
<reference evidence="5" key="1">
    <citation type="submission" date="2025-08" db="UniProtKB">
        <authorList>
            <consortium name="Ensembl"/>
        </authorList>
    </citation>
    <scope>IDENTIFICATION</scope>
</reference>
<dbReference type="CDD" id="cd16018">
    <property type="entry name" value="Enpp"/>
    <property type="match status" value="1"/>
</dbReference>
<evidence type="ECO:0000313" key="5">
    <source>
        <dbReference type="Ensembl" id="ENSOSIP00000001561.1"/>
    </source>
</evidence>
<evidence type="ECO:0000256" key="2">
    <source>
        <dbReference type="ARBA" id="ARBA00023180"/>
    </source>
</evidence>
<dbReference type="InterPro" id="IPR017850">
    <property type="entry name" value="Alkaline_phosphatase_core_sf"/>
</dbReference>
<dbReference type="InterPro" id="IPR002591">
    <property type="entry name" value="Phosphodiest/P_Trfase"/>
</dbReference>
<name>A0A8C7WPV5_9TELE</name>
<keyword evidence="3" id="KW-0472">Membrane</keyword>
<feature type="domain" description="ENPP1-3/EXOG-like endonuclease/phosphodiesterase" evidence="4">
    <location>
        <begin position="511"/>
        <end position="704"/>
    </location>
</feature>
<keyword evidence="3" id="KW-0812">Transmembrane</keyword>
<dbReference type="PANTHER" id="PTHR10151:SF77">
    <property type="entry name" value="ECTONUCLEOTIDE PYROPHOSPHATASE_PHOSPHODIESTERASE FAMILY MEMBER 1"/>
    <property type="match status" value="1"/>
</dbReference>
<dbReference type="GO" id="GO:0030500">
    <property type="term" value="P:regulation of bone mineralization"/>
    <property type="evidence" value="ECO:0007669"/>
    <property type="project" value="Ensembl"/>
</dbReference>